<dbReference type="SUPFAM" id="SSF56752">
    <property type="entry name" value="D-aminoacid aminotransferase-like PLP-dependent enzymes"/>
    <property type="match status" value="1"/>
</dbReference>
<dbReference type="PANTHER" id="PTHR42743:SF11">
    <property type="entry name" value="AMINODEOXYCHORISMATE LYASE"/>
    <property type="match status" value="1"/>
</dbReference>
<protein>
    <submittedName>
        <fullName evidence="6">Aminotransferase class IV</fullName>
    </submittedName>
</protein>
<accession>A0ABR7NCM6</accession>
<dbReference type="PANTHER" id="PTHR42743">
    <property type="entry name" value="AMINO-ACID AMINOTRANSFERASE"/>
    <property type="match status" value="1"/>
</dbReference>
<dbReference type="InterPro" id="IPR050571">
    <property type="entry name" value="Class-IV_PLP-Dep_Aminotrnsfr"/>
</dbReference>
<sequence>MKIELDQGYQFGLGAFETIALEHGHPVFLERHLNRLEKAAEFLKLGGLESRGITCEKVLDYLVNIAEEEKQHSALKIMLSEKNVVFQVRGNHYREEQYRQGFVMDFSEIRRNETSPLVCYKTMNYGDCILEKRAAAEAGMDERIFLNTCGEISEGTVSNIFFVRGGKLETPAMGCGLLPGIIREYLCETEETEETVIYQEMLNHYEECFVTNSLMGIMPVKQLGDRTFTQFGRTLDLREKYLKLIQNL</sequence>
<dbReference type="Gene3D" id="3.20.10.10">
    <property type="entry name" value="D-amino Acid Aminotransferase, subunit A, domain 2"/>
    <property type="match status" value="1"/>
</dbReference>
<dbReference type="Pfam" id="PF01063">
    <property type="entry name" value="Aminotran_4"/>
    <property type="match status" value="1"/>
</dbReference>
<dbReference type="Gene3D" id="3.30.470.10">
    <property type="match status" value="1"/>
</dbReference>
<evidence type="ECO:0000256" key="4">
    <source>
        <dbReference type="RuleBase" id="RU004106"/>
    </source>
</evidence>
<dbReference type="RefSeq" id="WP_249309638.1">
    <property type="nucleotide sequence ID" value="NZ_JACRSZ010000016.1"/>
</dbReference>
<dbReference type="PROSITE" id="PS00770">
    <property type="entry name" value="AA_TRANSFER_CLASS_4"/>
    <property type="match status" value="1"/>
</dbReference>
<keyword evidence="6" id="KW-0808">Transferase</keyword>
<dbReference type="InterPro" id="IPR043132">
    <property type="entry name" value="BCAT-like_C"/>
</dbReference>
<evidence type="ECO:0000256" key="5">
    <source>
        <dbReference type="RuleBase" id="RU004516"/>
    </source>
</evidence>
<dbReference type="InterPro" id="IPR018300">
    <property type="entry name" value="Aminotrans_IV_CS"/>
</dbReference>
<dbReference type="Proteomes" id="UP000657421">
    <property type="component" value="Unassembled WGS sequence"/>
</dbReference>
<gene>
    <name evidence="6" type="ORF">H8716_13740</name>
</gene>
<dbReference type="InterPro" id="IPR036038">
    <property type="entry name" value="Aminotransferase-like"/>
</dbReference>
<comment type="caution">
    <text evidence="6">The sequence shown here is derived from an EMBL/GenBank/DDBJ whole genome shotgun (WGS) entry which is preliminary data.</text>
</comment>
<evidence type="ECO:0000313" key="7">
    <source>
        <dbReference type="Proteomes" id="UP000657421"/>
    </source>
</evidence>
<dbReference type="InterPro" id="IPR043131">
    <property type="entry name" value="BCAT-like_N"/>
</dbReference>
<keyword evidence="3 5" id="KW-0663">Pyridoxal phosphate</keyword>
<organism evidence="6 7">
    <name type="scientific">Jingyaoa shaoxingensis</name>
    <dbReference type="NCBI Taxonomy" id="2763671"/>
    <lineage>
        <taxon>Bacteria</taxon>
        <taxon>Bacillati</taxon>
        <taxon>Bacillota</taxon>
        <taxon>Clostridia</taxon>
        <taxon>Lachnospirales</taxon>
        <taxon>Lachnospiraceae</taxon>
        <taxon>Jingyaoa</taxon>
    </lineage>
</organism>
<dbReference type="EMBL" id="JACRSZ010000016">
    <property type="protein sequence ID" value="MBC8574133.1"/>
    <property type="molecule type" value="Genomic_DNA"/>
</dbReference>
<comment type="cofactor">
    <cofactor evidence="1 5">
        <name>pyridoxal 5'-phosphate</name>
        <dbReference type="ChEBI" id="CHEBI:597326"/>
    </cofactor>
</comment>
<proteinExistence type="inferred from homology"/>
<dbReference type="InterPro" id="IPR001544">
    <property type="entry name" value="Aminotrans_IV"/>
</dbReference>
<evidence type="ECO:0000256" key="2">
    <source>
        <dbReference type="ARBA" id="ARBA00009320"/>
    </source>
</evidence>
<evidence type="ECO:0000256" key="3">
    <source>
        <dbReference type="ARBA" id="ARBA00022898"/>
    </source>
</evidence>
<comment type="similarity">
    <text evidence="2 4">Belongs to the class-IV pyridoxal-phosphate-dependent aminotransferase family.</text>
</comment>
<evidence type="ECO:0000256" key="1">
    <source>
        <dbReference type="ARBA" id="ARBA00001933"/>
    </source>
</evidence>
<dbReference type="GO" id="GO:0008483">
    <property type="term" value="F:transaminase activity"/>
    <property type="evidence" value="ECO:0007669"/>
    <property type="project" value="UniProtKB-KW"/>
</dbReference>
<keyword evidence="6" id="KW-0032">Aminotransferase</keyword>
<reference evidence="6 7" key="1">
    <citation type="submission" date="2020-08" db="EMBL/GenBank/DDBJ databases">
        <title>Genome public.</title>
        <authorList>
            <person name="Liu C."/>
            <person name="Sun Q."/>
        </authorList>
    </citation>
    <scope>NUCLEOTIDE SEQUENCE [LARGE SCALE GENOMIC DNA]</scope>
    <source>
        <strain evidence="6 7">NSJ-46</strain>
    </source>
</reference>
<name>A0ABR7NCM6_9FIRM</name>
<keyword evidence="7" id="KW-1185">Reference proteome</keyword>
<evidence type="ECO:0000313" key="6">
    <source>
        <dbReference type="EMBL" id="MBC8574133.1"/>
    </source>
</evidence>